<reference evidence="2" key="1">
    <citation type="submission" date="2023-06" db="EMBL/GenBank/DDBJ databases">
        <title>Genomic analysis of the entomopathogenic nematode Steinernema hermaphroditum.</title>
        <authorList>
            <person name="Schwarz E.M."/>
            <person name="Heppert J.K."/>
            <person name="Baniya A."/>
            <person name="Schwartz H.T."/>
            <person name="Tan C.-H."/>
            <person name="Antoshechkin I."/>
            <person name="Sternberg P.W."/>
            <person name="Goodrich-Blair H."/>
            <person name="Dillman A.R."/>
        </authorList>
    </citation>
    <scope>NUCLEOTIDE SEQUENCE</scope>
    <source>
        <strain evidence="2">PS9179</strain>
        <tissue evidence="2">Whole animal</tissue>
    </source>
</reference>
<feature type="transmembrane region" description="Helical" evidence="1">
    <location>
        <begin position="12"/>
        <end position="31"/>
    </location>
</feature>
<name>A0AA39IJR6_9BILA</name>
<keyword evidence="1" id="KW-0472">Membrane</keyword>
<organism evidence="2 3">
    <name type="scientific">Steinernema hermaphroditum</name>
    <dbReference type="NCBI Taxonomy" id="289476"/>
    <lineage>
        <taxon>Eukaryota</taxon>
        <taxon>Metazoa</taxon>
        <taxon>Ecdysozoa</taxon>
        <taxon>Nematoda</taxon>
        <taxon>Chromadorea</taxon>
        <taxon>Rhabditida</taxon>
        <taxon>Tylenchina</taxon>
        <taxon>Panagrolaimomorpha</taxon>
        <taxon>Strongyloidoidea</taxon>
        <taxon>Steinernematidae</taxon>
        <taxon>Steinernema</taxon>
    </lineage>
</organism>
<feature type="transmembrane region" description="Helical" evidence="1">
    <location>
        <begin position="124"/>
        <end position="148"/>
    </location>
</feature>
<dbReference type="AlphaFoldDB" id="A0AA39IJR6"/>
<proteinExistence type="predicted"/>
<evidence type="ECO:0000256" key="1">
    <source>
        <dbReference type="SAM" id="Phobius"/>
    </source>
</evidence>
<feature type="transmembrane region" description="Helical" evidence="1">
    <location>
        <begin position="82"/>
        <end position="103"/>
    </location>
</feature>
<dbReference type="Proteomes" id="UP001175271">
    <property type="component" value="Unassembled WGS sequence"/>
</dbReference>
<gene>
    <name evidence="2" type="ORF">QR680_008883</name>
</gene>
<accession>A0AA39IJR6</accession>
<comment type="caution">
    <text evidence="2">The sequence shown here is derived from an EMBL/GenBank/DDBJ whole genome shotgun (WGS) entry which is preliminary data.</text>
</comment>
<keyword evidence="1" id="KW-0812">Transmembrane</keyword>
<evidence type="ECO:0000313" key="3">
    <source>
        <dbReference type="Proteomes" id="UP001175271"/>
    </source>
</evidence>
<sequence length="313" mass="35741">MDSKIRDHLEIVVSCISTILSVCALIVCAVHHSACRQNLFGTLSLYIVSCILFGAIYTFHYCANFLFAYFDVDALLLHRWSWQIIYMVCPRFYAFLCGAVLALDRLLAMWIPVKHSLWNISKKMSISTVVVCIANSVLLVVSNCFFSYEMVDGFGADTDSFTYKYVAVVFTIHDGVFVTEVLLHILFCTQFSIYLKRKRALVRDRRLAKVYTPRSRPPLQILLQTNQIILFQALSQAILCLIPKLLTYCNKLFFRGQLLWVKQLENDYFLLLYSLNISIVSVFIVHRLRPKSLANVSVPSLSNGSRVTASRTA</sequence>
<keyword evidence="1" id="KW-1133">Transmembrane helix</keyword>
<feature type="transmembrane region" description="Helical" evidence="1">
    <location>
        <begin position="228"/>
        <end position="248"/>
    </location>
</feature>
<feature type="transmembrane region" description="Helical" evidence="1">
    <location>
        <begin position="268"/>
        <end position="285"/>
    </location>
</feature>
<protein>
    <submittedName>
        <fullName evidence="2">Uncharacterized protein</fullName>
    </submittedName>
</protein>
<feature type="transmembrane region" description="Helical" evidence="1">
    <location>
        <begin position="168"/>
        <end position="195"/>
    </location>
</feature>
<dbReference type="EMBL" id="JAUCMV010000001">
    <property type="protein sequence ID" value="KAK0424841.1"/>
    <property type="molecule type" value="Genomic_DNA"/>
</dbReference>
<evidence type="ECO:0000313" key="2">
    <source>
        <dbReference type="EMBL" id="KAK0424841.1"/>
    </source>
</evidence>
<keyword evidence="3" id="KW-1185">Reference proteome</keyword>
<feature type="transmembrane region" description="Helical" evidence="1">
    <location>
        <begin position="43"/>
        <end position="70"/>
    </location>
</feature>